<dbReference type="NCBIfam" id="TIGR00924">
    <property type="entry name" value="yjdL_sub1_fam"/>
    <property type="match status" value="1"/>
</dbReference>
<dbReference type="Pfam" id="PF00854">
    <property type="entry name" value="PTR2"/>
    <property type="match status" value="1"/>
</dbReference>
<evidence type="ECO:0000256" key="1">
    <source>
        <dbReference type="ARBA" id="ARBA00004651"/>
    </source>
</evidence>
<keyword evidence="6" id="KW-0472">Membrane</keyword>
<dbReference type="InterPro" id="IPR000109">
    <property type="entry name" value="POT_fam"/>
</dbReference>
<dbReference type="InterPro" id="IPR005279">
    <property type="entry name" value="Dipep/tripep_permease"/>
</dbReference>
<keyword evidence="2" id="KW-0813">Transport</keyword>
<evidence type="ECO:0000256" key="6">
    <source>
        <dbReference type="ARBA" id="ARBA00023136"/>
    </source>
</evidence>
<keyword evidence="4" id="KW-0812">Transmembrane</keyword>
<dbReference type="SUPFAM" id="SSF103473">
    <property type="entry name" value="MFS general substrate transporter"/>
    <property type="match status" value="2"/>
</dbReference>
<protein>
    <submittedName>
        <fullName evidence="7">Di-/tripeptide transporter</fullName>
    </submittedName>
</protein>
<dbReference type="OrthoDB" id="9772725at2"/>
<dbReference type="RefSeq" id="WP_093941153.1">
    <property type="nucleotide sequence ID" value="NZ_CP022521.1"/>
</dbReference>
<dbReference type="InterPro" id="IPR050171">
    <property type="entry name" value="MFS_Transporters"/>
</dbReference>
<keyword evidence="5" id="KW-1133">Transmembrane helix</keyword>
<dbReference type="GO" id="GO:1904680">
    <property type="term" value="F:peptide transmembrane transporter activity"/>
    <property type="evidence" value="ECO:0007669"/>
    <property type="project" value="InterPro"/>
</dbReference>
<evidence type="ECO:0000256" key="5">
    <source>
        <dbReference type="ARBA" id="ARBA00022989"/>
    </source>
</evidence>
<evidence type="ECO:0000256" key="2">
    <source>
        <dbReference type="ARBA" id="ARBA00022448"/>
    </source>
</evidence>
<name>A0A221W1Q9_9PSEU</name>
<proteinExistence type="predicted"/>
<dbReference type="PANTHER" id="PTHR23517:SF15">
    <property type="entry name" value="PROTON-DEPENDENT OLIGOPEPTIDE FAMILY TRANSPORT PROTEIN"/>
    <property type="match status" value="1"/>
</dbReference>
<evidence type="ECO:0000313" key="7">
    <source>
        <dbReference type="EMBL" id="ASO19686.1"/>
    </source>
</evidence>
<dbReference type="Proteomes" id="UP000204221">
    <property type="component" value="Chromosome"/>
</dbReference>
<reference evidence="7 8" key="1">
    <citation type="submission" date="2017-07" db="EMBL/GenBank/DDBJ databases">
        <title>Complete genome sequence of Actinoalloteichus hoggarensis DSM 45943, type strain of Actinoalloteichus hoggarensis.</title>
        <authorList>
            <person name="Ruckert C."/>
            <person name="Nouioui I."/>
            <person name="Willmese J."/>
            <person name="van Wezel G."/>
            <person name="Klenk H.-P."/>
            <person name="Kalinowski J."/>
            <person name="Zotchev S.B."/>
        </authorList>
    </citation>
    <scope>NUCLEOTIDE SEQUENCE [LARGE SCALE GENOMIC DNA]</scope>
    <source>
        <strain evidence="7 8">DSM 45943</strain>
    </source>
</reference>
<evidence type="ECO:0000256" key="3">
    <source>
        <dbReference type="ARBA" id="ARBA00022475"/>
    </source>
</evidence>
<dbReference type="AlphaFoldDB" id="A0A221W1Q9"/>
<evidence type="ECO:0000313" key="8">
    <source>
        <dbReference type="Proteomes" id="UP000204221"/>
    </source>
</evidence>
<dbReference type="EMBL" id="CP022521">
    <property type="protein sequence ID" value="ASO19686.1"/>
    <property type="molecule type" value="Genomic_DNA"/>
</dbReference>
<comment type="subcellular location">
    <subcellularLocation>
        <location evidence="1">Cell membrane</location>
        <topology evidence="1">Multi-pass membrane protein</topology>
    </subcellularLocation>
</comment>
<sequence>MSSATRESSAESGPTRALPRWYLTLFSTDALERFGFFGMQAILVLYASAPRSEGGLGLPIGESAALFGAWIGLMFMLSHPGGWVGDRVLGQRPTLVLSSFLGMTAYLLLAVPAGWSTAVGLSILAISGGLFKPNHQGMINLMYPDARRRESGISLMYVGIQVSALLAPLVTGYLGERVNWGLGFSVAALSMFLCGLQIALSGRQFGGVGAGPSRPLDQQERTRALRIVLSLAGTITALLLGLWASGLLSLMVVIAIAGISAVIAPIFGYTLLYRNKELGGGDRRRLRAFLGVFLGATLFWMMNAHASSLLNLFARDHTDRVILGWEIPASWLQSATPMFILVLAPVIAMSMPRIGGKNNLAVKFSIGLVLMGGSFLLMSVATTLAADGTLVSPMWLLIVYLAHACGEVVVAAVTIAAAADVLPRQYTSRVLGLLWLFAGMGGGLGSGVVQLATVMPEPLYYLMLGSVATSVGLFFALRRRALTRALGPDGPDESGPGRVEEPPAPIASAP</sequence>
<dbReference type="GO" id="GO:0005886">
    <property type="term" value="C:plasma membrane"/>
    <property type="evidence" value="ECO:0007669"/>
    <property type="project" value="UniProtKB-SubCell"/>
</dbReference>
<keyword evidence="8" id="KW-1185">Reference proteome</keyword>
<organism evidence="7 8">
    <name type="scientific">Actinoalloteichus hoggarensis</name>
    <dbReference type="NCBI Taxonomy" id="1470176"/>
    <lineage>
        <taxon>Bacteria</taxon>
        <taxon>Bacillati</taxon>
        <taxon>Actinomycetota</taxon>
        <taxon>Actinomycetes</taxon>
        <taxon>Pseudonocardiales</taxon>
        <taxon>Pseudonocardiaceae</taxon>
        <taxon>Actinoalloteichus</taxon>
    </lineage>
</organism>
<keyword evidence="3" id="KW-1003">Cell membrane</keyword>
<dbReference type="GO" id="GO:0015833">
    <property type="term" value="P:peptide transport"/>
    <property type="evidence" value="ECO:0007669"/>
    <property type="project" value="InterPro"/>
</dbReference>
<dbReference type="Gene3D" id="1.20.1250.20">
    <property type="entry name" value="MFS general substrate transporter like domains"/>
    <property type="match status" value="1"/>
</dbReference>
<gene>
    <name evidence="7" type="primary">dtpT1</name>
    <name evidence="7" type="ORF">AHOG_10215</name>
</gene>
<dbReference type="PANTHER" id="PTHR23517">
    <property type="entry name" value="RESISTANCE PROTEIN MDTM, PUTATIVE-RELATED-RELATED"/>
    <property type="match status" value="1"/>
</dbReference>
<evidence type="ECO:0000256" key="4">
    <source>
        <dbReference type="ARBA" id="ARBA00022692"/>
    </source>
</evidence>
<dbReference type="InterPro" id="IPR036259">
    <property type="entry name" value="MFS_trans_sf"/>
</dbReference>
<accession>A0A221W1Q9</accession>
<dbReference type="KEGG" id="ahg:AHOG_10215"/>